<dbReference type="Pfam" id="PF06776">
    <property type="entry name" value="IalB"/>
    <property type="match status" value="1"/>
</dbReference>
<evidence type="ECO:0000313" key="4">
    <source>
        <dbReference type="Proteomes" id="UP000199167"/>
    </source>
</evidence>
<dbReference type="RefSeq" id="WP_242650481.1">
    <property type="nucleotide sequence ID" value="NZ_FOIZ01000001.1"/>
</dbReference>
<keyword evidence="4" id="KW-1185">Reference proteome</keyword>
<keyword evidence="2" id="KW-0732">Signal</keyword>
<accession>A0A1I0P015</accession>
<name>A0A1I0P015_9RHOB</name>
<dbReference type="AlphaFoldDB" id="A0A1I0P015"/>
<dbReference type="EMBL" id="FOIZ01000001">
    <property type="protein sequence ID" value="SEW07500.1"/>
    <property type="molecule type" value="Genomic_DNA"/>
</dbReference>
<feature type="chain" id="PRO_5011789758" evidence="2">
    <location>
        <begin position="23"/>
        <end position="220"/>
    </location>
</feature>
<dbReference type="InterPro" id="IPR010642">
    <property type="entry name" value="Invasion_prot_B"/>
</dbReference>
<sequence length="220" mass="23194">MLNPMKPALLALMLSAGTTTFAQEATTETEAPAEEAQTDQTEAEEAPAADPTGDLSLGEPIETAQGEPTVGQPYILDTFDAWSLRCLKAAEGQADPCQLYQLLRDEQDNAVAEISMFPLPDGGRAAAGATIVVPLETLLTEQLTMSVDGSAARRYPFTFCNAAGCVARVGFTQDEVNQFKRGNSATLRLVPAAAPDEEVLLTVSLSGFTAALEKTLAPAE</sequence>
<proteinExistence type="predicted"/>
<evidence type="ECO:0000256" key="1">
    <source>
        <dbReference type="SAM" id="MobiDB-lite"/>
    </source>
</evidence>
<evidence type="ECO:0000313" key="3">
    <source>
        <dbReference type="EMBL" id="SEW07500.1"/>
    </source>
</evidence>
<reference evidence="3 4" key="1">
    <citation type="submission" date="2016-10" db="EMBL/GenBank/DDBJ databases">
        <authorList>
            <person name="de Groot N.N."/>
        </authorList>
    </citation>
    <scope>NUCLEOTIDE SEQUENCE [LARGE SCALE GENOMIC DNA]</scope>
    <source>
        <strain evidence="3 4">DSM 17925</strain>
    </source>
</reference>
<feature type="signal peptide" evidence="2">
    <location>
        <begin position="1"/>
        <end position="22"/>
    </location>
</feature>
<feature type="region of interest" description="Disordered" evidence="1">
    <location>
        <begin position="23"/>
        <end position="69"/>
    </location>
</feature>
<feature type="compositionally biased region" description="Acidic residues" evidence="1">
    <location>
        <begin position="31"/>
        <end position="47"/>
    </location>
</feature>
<dbReference type="InterPro" id="IPR038696">
    <property type="entry name" value="IalB_sf"/>
</dbReference>
<protein>
    <submittedName>
        <fullName evidence="3">Invasion protein IalB, involved in pathogenesis</fullName>
    </submittedName>
</protein>
<dbReference type="Proteomes" id="UP000199167">
    <property type="component" value="Unassembled WGS sequence"/>
</dbReference>
<evidence type="ECO:0000256" key="2">
    <source>
        <dbReference type="SAM" id="SignalP"/>
    </source>
</evidence>
<organism evidence="3 4">
    <name type="scientific">Cognatiyoonia koreensis</name>
    <dbReference type="NCBI Taxonomy" id="364200"/>
    <lineage>
        <taxon>Bacteria</taxon>
        <taxon>Pseudomonadati</taxon>
        <taxon>Pseudomonadota</taxon>
        <taxon>Alphaproteobacteria</taxon>
        <taxon>Rhodobacterales</taxon>
        <taxon>Paracoccaceae</taxon>
        <taxon>Cognatiyoonia</taxon>
    </lineage>
</organism>
<dbReference type="STRING" id="364200.SAMN04488515_0931"/>
<dbReference type="Gene3D" id="2.60.40.1880">
    <property type="entry name" value="Invasion associated locus B (IalB) protein"/>
    <property type="match status" value="1"/>
</dbReference>
<gene>
    <name evidence="3" type="ORF">SAMN04488515_0931</name>
</gene>